<keyword evidence="4 8" id="KW-0317">Glutathione biosynthesis</keyword>
<comment type="pathway">
    <text evidence="1 8 9">Sulfur metabolism; glutathione biosynthesis; glutathione from L-cysteine and L-glutamate: step 1/2.</text>
</comment>
<evidence type="ECO:0000313" key="11">
    <source>
        <dbReference type="EMBL" id="SKA68556.1"/>
    </source>
</evidence>
<evidence type="ECO:0000256" key="1">
    <source>
        <dbReference type="ARBA" id="ARBA00005006"/>
    </source>
</evidence>
<keyword evidence="12" id="KW-1185">Reference proteome</keyword>
<comment type="catalytic activity">
    <reaction evidence="7 8 9">
        <text>L-cysteine + L-glutamate + ATP = gamma-L-glutamyl-L-cysteine + ADP + phosphate + H(+)</text>
        <dbReference type="Rhea" id="RHEA:13285"/>
        <dbReference type="ChEBI" id="CHEBI:15378"/>
        <dbReference type="ChEBI" id="CHEBI:29985"/>
        <dbReference type="ChEBI" id="CHEBI:30616"/>
        <dbReference type="ChEBI" id="CHEBI:35235"/>
        <dbReference type="ChEBI" id="CHEBI:43474"/>
        <dbReference type="ChEBI" id="CHEBI:58173"/>
        <dbReference type="ChEBI" id="CHEBI:456216"/>
        <dbReference type="EC" id="6.3.2.2"/>
    </reaction>
</comment>
<evidence type="ECO:0000256" key="5">
    <source>
        <dbReference type="ARBA" id="ARBA00022741"/>
    </source>
</evidence>
<dbReference type="UniPathway" id="UPA00142">
    <property type="reaction ID" value="UER00209"/>
</dbReference>
<evidence type="ECO:0000259" key="10">
    <source>
        <dbReference type="Pfam" id="PF04262"/>
    </source>
</evidence>
<dbReference type="Pfam" id="PF04262">
    <property type="entry name" value="Glu_cys_ligase"/>
    <property type="match status" value="1"/>
</dbReference>
<sequence>MYKRLEQRLQAIEKHRLSAALQESRTGLEKESLRVTPNSTLAQTDHPKVLGSALTHPWITTDYSESLIELITPPQARASAALDFLLDIESFVYQHLDNELLWTTSMPCVLNGEQDIRIAEYGRSNAGLMKHVYRQGLAWRYGKTMQVIAGIHFNYSIAEPFWKPWQMVEQHQGSLREFRDEQYMALTRNLLRYGWLIIYLFGTSPAICKSFLGGRKAPATMRELNDYTLYEPYGTSLRMGNIGYTNSKESASGVQVCYDSVSSYTESLRRAIHTPSPEYEKIGVKVDGVYRQLNTNILQIENEYYSTVRPKQPLQGFEKPVNALKKRGIKYIELRSVDINIFHPAGLTYEQLRFLEVFMHFCLFQASPKIDSTERQLINSNQMLVAHQGRKPGLILQSGERQMSLKDWGLELLEQMQPVADLLARVHQEPAYTVAVQHQRELLFNPEATPSAQMMAEMHEKGASFFSFAQAKSRQHRDFFLKRQLSQIRTTEFVQMAQDSLYQQQVIENSDEISFDQFLAAYFSGEASVNDNLLM</sequence>
<comment type="similarity">
    <text evidence="2 8">Belongs to the glutamate--cysteine ligase type 1 family. Type 1 subfamily.</text>
</comment>
<dbReference type="InterPro" id="IPR006334">
    <property type="entry name" value="Glut_cys_ligase"/>
</dbReference>
<dbReference type="SUPFAM" id="SSF55931">
    <property type="entry name" value="Glutamine synthetase/guanido kinase"/>
    <property type="match status" value="1"/>
</dbReference>
<dbReference type="PANTHER" id="PTHR38761:SF1">
    <property type="entry name" value="GLUTAMATE--CYSTEINE LIGASE"/>
    <property type="match status" value="1"/>
</dbReference>
<dbReference type="GO" id="GO:0046872">
    <property type="term" value="F:metal ion binding"/>
    <property type="evidence" value="ECO:0007669"/>
    <property type="project" value="TreeGrafter"/>
</dbReference>
<dbReference type="OrthoDB" id="9803907at2"/>
<feature type="domain" description="Glutamate--cysteine ligase" evidence="10">
    <location>
        <begin position="9"/>
        <end position="384"/>
    </location>
</feature>
<dbReference type="NCBIfam" id="TIGR01434">
    <property type="entry name" value="glu_cys_ligase"/>
    <property type="match status" value="1"/>
</dbReference>
<evidence type="ECO:0000256" key="4">
    <source>
        <dbReference type="ARBA" id="ARBA00022684"/>
    </source>
</evidence>
<evidence type="ECO:0000256" key="8">
    <source>
        <dbReference type="HAMAP-Rule" id="MF_00578"/>
    </source>
</evidence>
<evidence type="ECO:0000256" key="7">
    <source>
        <dbReference type="ARBA" id="ARBA00048819"/>
    </source>
</evidence>
<evidence type="ECO:0000313" key="12">
    <source>
        <dbReference type="Proteomes" id="UP000190460"/>
    </source>
</evidence>
<dbReference type="GO" id="GO:0005524">
    <property type="term" value="F:ATP binding"/>
    <property type="evidence" value="ECO:0007669"/>
    <property type="project" value="UniProtKB-KW"/>
</dbReference>
<accession>A0A1T4VUB5</accession>
<evidence type="ECO:0000256" key="2">
    <source>
        <dbReference type="ARBA" id="ARBA00008772"/>
    </source>
</evidence>
<keyword evidence="6 8" id="KW-0067">ATP-binding</keyword>
<dbReference type="HAMAP" id="MF_00578">
    <property type="entry name" value="Glu_cys_ligase"/>
    <property type="match status" value="1"/>
</dbReference>
<dbReference type="Gene3D" id="3.30.590.20">
    <property type="match status" value="1"/>
</dbReference>
<proteinExistence type="inferred from homology"/>
<dbReference type="PANTHER" id="PTHR38761">
    <property type="entry name" value="GLUTAMATE--CYSTEINE LIGASE"/>
    <property type="match status" value="1"/>
</dbReference>
<evidence type="ECO:0000256" key="9">
    <source>
        <dbReference type="RuleBase" id="RU004391"/>
    </source>
</evidence>
<organism evidence="11 12">
    <name type="scientific">Thiothrix eikelboomii</name>
    <dbReference type="NCBI Taxonomy" id="92487"/>
    <lineage>
        <taxon>Bacteria</taxon>
        <taxon>Pseudomonadati</taxon>
        <taxon>Pseudomonadota</taxon>
        <taxon>Gammaproteobacteria</taxon>
        <taxon>Thiotrichales</taxon>
        <taxon>Thiotrichaceae</taxon>
        <taxon>Thiothrix</taxon>
    </lineage>
</organism>
<dbReference type="GO" id="GO:0005829">
    <property type="term" value="C:cytosol"/>
    <property type="evidence" value="ECO:0007669"/>
    <property type="project" value="TreeGrafter"/>
</dbReference>
<evidence type="ECO:0000256" key="6">
    <source>
        <dbReference type="ARBA" id="ARBA00022840"/>
    </source>
</evidence>
<name>A0A1T4VUB5_9GAMM</name>
<keyword evidence="5 8" id="KW-0547">Nucleotide-binding</keyword>
<dbReference type="GO" id="GO:0006750">
    <property type="term" value="P:glutathione biosynthetic process"/>
    <property type="evidence" value="ECO:0007669"/>
    <property type="project" value="UniProtKB-UniRule"/>
</dbReference>
<dbReference type="GO" id="GO:0004357">
    <property type="term" value="F:glutamate-cysteine ligase activity"/>
    <property type="evidence" value="ECO:0007669"/>
    <property type="project" value="UniProtKB-UniRule"/>
</dbReference>
<evidence type="ECO:0000256" key="3">
    <source>
        <dbReference type="ARBA" id="ARBA00022598"/>
    </source>
</evidence>
<dbReference type="STRING" id="92487.SAMN02745130_00310"/>
<dbReference type="Proteomes" id="UP000190460">
    <property type="component" value="Unassembled WGS sequence"/>
</dbReference>
<keyword evidence="3 8" id="KW-0436">Ligase</keyword>
<protein>
    <recommendedName>
        <fullName evidence="8">Glutamate--cysteine ligase</fullName>
        <ecNumber evidence="8">6.3.2.2</ecNumber>
    </recommendedName>
    <alternativeName>
        <fullName evidence="8">Gamma-ECS</fullName>
        <shortName evidence="8">GCS</shortName>
    </alternativeName>
    <alternativeName>
        <fullName evidence="8">Gamma-glutamylcysteine synthetase</fullName>
    </alternativeName>
</protein>
<dbReference type="InterPro" id="IPR007370">
    <property type="entry name" value="Glu_cys_ligase"/>
</dbReference>
<dbReference type="EMBL" id="FUYB01000001">
    <property type="protein sequence ID" value="SKA68556.1"/>
    <property type="molecule type" value="Genomic_DNA"/>
</dbReference>
<gene>
    <name evidence="8" type="primary">gshA</name>
    <name evidence="11" type="ORF">SAMN02745130_00310</name>
</gene>
<dbReference type="RefSeq" id="WP_078920811.1">
    <property type="nucleotide sequence ID" value="NZ_FUYB01000001.1"/>
</dbReference>
<reference evidence="11 12" key="1">
    <citation type="submission" date="2017-02" db="EMBL/GenBank/DDBJ databases">
        <authorList>
            <person name="Peterson S.W."/>
        </authorList>
    </citation>
    <scope>NUCLEOTIDE SEQUENCE [LARGE SCALE GENOMIC DNA]</scope>
    <source>
        <strain evidence="11 12">ATCC 49788</strain>
    </source>
</reference>
<dbReference type="InterPro" id="IPR014746">
    <property type="entry name" value="Gln_synth/guanido_kin_cat_dom"/>
</dbReference>
<dbReference type="EC" id="6.3.2.2" evidence="8"/>
<dbReference type="AlphaFoldDB" id="A0A1T4VUB5"/>